<dbReference type="Gene3D" id="1.10.510.10">
    <property type="entry name" value="Transferase(Phosphotransferase) domain 1"/>
    <property type="match status" value="1"/>
</dbReference>
<feature type="non-terminal residue" evidence="7">
    <location>
        <position position="1"/>
    </location>
</feature>
<dbReference type="GO" id="GO:0005524">
    <property type="term" value="F:ATP binding"/>
    <property type="evidence" value="ECO:0007669"/>
    <property type="project" value="UniProtKB-KW"/>
</dbReference>
<keyword evidence="8" id="KW-1185">Reference proteome</keyword>
<reference evidence="7" key="1">
    <citation type="submission" date="2021-02" db="EMBL/GenBank/DDBJ databases">
        <authorList>
            <person name="Nowell W R."/>
        </authorList>
    </citation>
    <scope>NUCLEOTIDE SEQUENCE</scope>
</reference>
<feature type="domain" description="AGC-kinase C-terminal" evidence="6">
    <location>
        <begin position="28"/>
        <end position="99"/>
    </location>
</feature>
<organism evidence="7 8">
    <name type="scientific">Rotaria sordida</name>
    <dbReference type="NCBI Taxonomy" id="392033"/>
    <lineage>
        <taxon>Eukaryota</taxon>
        <taxon>Metazoa</taxon>
        <taxon>Spiralia</taxon>
        <taxon>Gnathifera</taxon>
        <taxon>Rotifera</taxon>
        <taxon>Eurotatoria</taxon>
        <taxon>Bdelloidea</taxon>
        <taxon>Philodinida</taxon>
        <taxon>Philodinidae</taxon>
        <taxon>Rotaria</taxon>
    </lineage>
</organism>
<evidence type="ECO:0000256" key="3">
    <source>
        <dbReference type="ARBA" id="ARBA00022741"/>
    </source>
</evidence>
<evidence type="ECO:0000313" key="7">
    <source>
        <dbReference type="EMBL" id="CAF1543699.1"/>
    </source>
</evidence>
<evidence type="ECO:0000256" key="2">
    <source>
        <dbReference type="ARBA" id="ARBA00022679"/>
    </source>
</evidence>
<dbReference type="EMBL" id="CAJNOL010003047">
    <property type="protein sequence ID" value="CAF1543699.1"/>
    <property type="molecule type" value="Genomic_DNA"/>
</dbReference>
<keyword evidence="1" id="KW-0723">Serine/threonine-protein kinase</keyword>
<dbReference type="PROSITE" id="PS51285">
    <property type="entry name" value="AGC_KINASE_CTER"/>
    <property type="match status" value="1"/>
</dbReference>
<dbReference type="InterPro" id="IPR011009">
    <property type="entry name" value="Kinase-like_dom_sf"/>
</dbReference>
<keyword evidence="5" id="KW-0067">ATP-binding</keyword>
<dbReference type="SMART" id="SM00133">
    <property type="entry name" value="S_TK_X"/>
    <property type="match status" value="1"/>
</dbReference>
<dbReference type="AlphaFoldDB" id="A0A815WIK7"/>
<keyword evidence="4" id="KW-0418">Kinase</keyword>
<evidence type="ECO:0000256" key="4">
    <source>
        <dbReference type="ARBA" id="ARBA00022777"/>
    </source>
</evidence>
<evidence type="ECO:0000256" key="1">
    <source>
        <dbReference type="ARBA" id="ARBA00022527"/>
    </source>
</evidence>
<dbReference type="Gene3D" id="3.30.200.20">
    <property type="entry name" value="Phosphorylase Kinase, domain 1"/>
    <property type="match status" value="1"/>
</dbReference>
<keyword evidence="2" id="KW-0808">Transferase</keyword>
<gene>
    <name evidence="7" type="ORF">JXQ802_LOCUS43132</name>
</gene>
<name>A0A815WIK7_9BILA</name>
<dbReference type="Pfam" id="PF00433">
    <property type="entry name" value="Pkinase_C"/>
    <property type="match status" value="1"/>
</dbReference>
<dbReference type="GO" id="GO:0004674">
    <property type="term" value="F:protein serine/threonine kinase activity"/>
    <property type="evidence" value="ECO:0007669"/>
    <property type="project" value="UniProtKB-KW"/>
</dbReference>
<dbReference type="InterPro" id="IPR017892">
    <property type="entry name" value="Pkinase_C"/>
</dbReference>
<protein>
    <recommendedName>
        <fullName evidence="6">AGC-kinase C-terminal domain-containing protein</fullName>
    </recommendedName>
</protein>
<dbReference type="PANTHER" id="PTHR24351">
    <property type="entry name" value="RIBOSOMAL PROTEIN S6 KINASE"/>
    <property type="match status" value="1"/>
</dbReference>
<accession>A0A815WIK7</accession>
<proteinExistence type="predicted"/>
<sequence length="101" mass="11991">LMTKNPQKRLGCHPLDGEREIKEHPFFRRIDWQKIEAREVQPPFKPKINNPRQAENFDKCFTNNPFKKTECDKLVLASIHDDTFQNFSCYNSHFISGLKIK</sequence>
<evidence type="ECO:0000259" key="6">
    <source>
        <dbReference type="PROSITE" id="PS51285"/>
    </source>
</evidence>
<evidence type="ECO:0000256" key="5">
    <source>
        <dbReference type="ARBA" id="ARBA00022840"/>
    </source>
</evidence>
<evidence type="ECO:0000313" key="8">
    <source>
        <dbReference type="Proteomes" id="UP000663870"/>
    </source>
</evidence>
<comment type="caution">
    <text evidence="7">The sequence shown here is derived from an EMBL/GenBank/DDBJ whole genome shotgun (WGS) entry which is preliminary data.</text>
</comment>
<dbReference type="InterPro" id="IPR000961">
    <property type="entry name" value="AGC-kinase_C"/>
</dbReference>
<keyword evidence="3" id="KW-0547">Nucleotide-binding</keyword>
<dbReference type="SUPFAM" id="SSF56112">
    <property type="entry name" value="Protein kinase-like (PK-like)"/>
    <property type="match status" value="1"/>
</dbReference>
<dbReference type="Proteomes" id="UP000663870">
    <property type="component" value="Unassembled WGS sequence"/>
</dbReference>